<gene>
    <name evidence="2" type="ORF">PSYMO_17653</name>
</gene>
<dbReference type="Proteomes" id="UP000003465">
    <property type="component" value="Unassembled WGS sequence"/>
</dbReference>
<name>A0A656GBS0_PSEA0</name>
<feature type="domain" description="Aminomethyltransferase C-terminal" evidence="1">
    <location>
        <begin position="2"/>
        <end position="48"/>
    </location>
</feature>
<dbReference type="InterPro" id="IPR029043">
    <property type="entry name" value="GcvT/YgfZ_C"/>
</dbReference>
<proteinExistence type="predicted"/>
<evidence type="ECO:0000313" key="2">
    <source>
        <dbReference type="EMBL" id="EGH23183.1"/>
    </source>
</evidence>
<evidence type="ECO:0000259" key="1">
    <source>
        <dbReference type="Pfam" id="PF08669"/>
    </source>
</evidence>
<protein>
    <submittedName>
        <fullName evidence="2">Glycine cleavage system T protein</fullName>
    </submittedName>
</protein>
<dbReference type="Gene3D" id="2.40.30.110">
    <property type="entry name" value="Aminomethyltransferase beta-barrel domains"/>
    <property type="match status" value="1"/>
</dbReference>
<dbReference type="InterPro" id="IPR013977">
    <property type="entry name" value="GcvT_C"/>
</dbReference>
<dbReference type="SUPFAM" id="SSF101790">
    <property type="entry name" value="Aminomethyltransferase beta-barrel domain"/>
    <property type="match status" value="1"/>
</dbReference>
<comment type="caution">
    <text evidence="2">The sequence shown here is derived from an EMBL/GenBank/DDBJ whole genome shotgun (WGS) entry which is preliminary data.</text>
</comment>
<evidence type="ECO:0000313" key="3">
    <source>
        <dbReference type="Proteomes" id="UP000003465"/>
    </source>
</evidence>
<dbReference type="Pfam" id="PF08669">
    <property type="entry name" value="GCV_T_C"/>
    <property type="match status" value="1"/>
</dbReference>
<feature type="non-terminal residue" evidence="2">
    <location>
        <position position="1"/>
    </location>
</feature>
<accession>A0A656GBS0</accession>
<dbReference type="EMBL" id="AEAG01000683">
    <property type="protein sequence ID" value="EGH23183.1"/>
    <property type="molecule type" value="Genomic_DNA"/>
</dbReference>
<organism evidence="2 3">
    <name type="scientific">Pseudomonas amygdali pv. mori str. 301020</name>
    <dbReference type="NCBI Taxonomy" id="629261"/>
    <lineage>
        <taxon>Bacteria</taxon>
        <taxon>Pseudomonadati</taxon>
        <taxon>Pseudomonadota</taxon>
        <taxon>Gammaproteobacteria</taxon>
        <taxon>Pseudomonadales</taxon>
        <taxon>Pseudomonadaceae</taxon>
        <taxon>Pseudomonas</taxon>
        <taxon>Pseudomonas amygdali</taxon>
    </lineage>
</organism>
<sequence>CSGGFGPSLAGPLAMGYLNNAYTALDTQVWAMVRGKKVPMRVAKMPFVAQRYFRG</sequence>
<reference evidence="2 3" key="1">
    <citation type="journal article" date="2011" name="PLoS Pathog.">
        <title>Dynamic evolution of pathogenicity revealed by sequencing and comparative genomics of 19 Pseudomonas syringae isolates.</title>
        <authorList>
            <person name="Baltrus D.A."/>
            <person name="Nishimura M.T."/>
            <person name="Romanchuk A."/>
            <person name="Chang J.H."/>
            <person name="Mukhtar M.S."/>
            <person name="Cherkis K."/>
            <person name="Roach J."/>
            <person name="Grant S.R."/>
            <person name="Jones C.D."/>
            <person name="Dangl J.L."/>
        </authorList>
    </citation>
    <scope>NUCLEOTIDE SEQUENCE [LARGE SCALE GENOMIC DNA]</scope>
    <source>
        <strain evidence="2 3">301020</strain>
    </source>
</reference>
<dbReference type="AlphaFoldDB" id="A0A656GBS0"/>